<dbReference type="Proteomes" id="UP000308744">
    <property type="component" value="Unassembled WGS sequence"/>
</dbReference>
<comment type="caution">
    <text evidence="1">The sequence shown here is derived from an EMBL/GenBank/DDBJ whole genome shotgun (WGS) entry which is preliminary data.</text>
</comment>
<sequence>MDSYEVIDGNTSNYFINPICETSLESIMSYNEDVWCEIEKHPQVQQHNDKVFICGEGGMGNAGFIANVDMNNNIIQDIG</sequence>
<gene>
    <name evidence="1" type="ORF">FC756_08960</name>
</gene>
<accession>A0A4U2Z7K1</accession>
<evidence type="ECO:0000313" key="1">
    <source>
        <dbReference type="EMBL" id="TKI69472.1"/>
    </source>
</evidence>
<reference evidence="1 2" key="1">
    <citation type="submission" date="2019-04" db="EMBL/GenBank/DDBJ databases">
        <title>Lysinibacillus genome sequencing.</title>
        <authorList>
            <person name="Dunlap C."/>
        </authorList>
    </citation>
    <scope>NUCLEOTIDE SEQUENCE [LARGE SCALE GENOMIC DNA]</scope>
    <source>
        <strain evidence="1 2">CCTCC AB 2010389</strain>
    </source>
</reference>
<evidence type="ECO:0000313" key="2">
    <source>
        <dbReference type="Proteomes" id="UP000308744"/>
    </source>
</evidence>
<organism evidence="1 2">
    <name type="scientific">Lysinibacillus mangiferihumi</name>
    <dbReference type="NCBI Taxonomy" id="1130819"/>
    <lineage>
        <taxon>Bacteria</taxon>
        <taxon>Bacillati</taxon>
        <taxon>Bacillota</taxon>
        <taxon>Bacilli</taxon>
        <taxon>Bacillales</taxon>
        <taxon>Bacillaceae</taxon>
        <taxon>Lysinibacillus</taxon>
    </lineage>
</organism>
<dbReference type="AlphaFoldDB" id="A0A4U2Z7K1"/>
<name>A0A4U2Z7K1_9BACI</name>
<proteinExistence type="predicted"/>
<protein>
    <submittedName>
        <fullName evidence="1">Uncharacterized protein</fullName>
    </submittedName>
</protein>
<keyword evidence="2" id="KW-1185">Reference proteome</keyword>
<feature type="non-terminal residue" evidence="1">
    <location>
        <position position="79"/>
    </location>
</feature>
<dbReference type="EMBL" id="SZPU01000027">
    <property type="protein sequence ID" value="TKI69472.1"/>
    <property type="molecule type" value="Genomic_DNA"/>
</dbReference>